<dbReference type="Gene3D" id="3.20.20.150">
    <property type="entry name" value="Divalent-metal-dependent TIM barrel enzymes"/>
    <property type="match status" value="1"/>
</dbReference>
<evidence type="ECO:0000313" key="2">
    <source>
        <dbReference type="EMBL" id="MBB4012836.1"/>
    </source>
</evidence>
<dbReference type="PANTHER" id="PTHR12110">
    <property type="entry name" value="HYDROXYPYRUVATE ISOMERASE"/>
    <property type="match status" value="1"/>
</dbReference>
<keyword evidence="3" id="KW-1185">Reference proteome</keyword>
<dbReference type="RefSeq" id="WP_207064244.1">
    <property type="nucleotide sequence ID" value="NZ_JACIET010000001.1"/>
</dbReference>
<dbReference type="GO" id="GO:0016853">
    <property type="term" value="F:isomerase activity"/>
    <property type="evidence" value="ECO:0007669"/>
    <property type="project" value="UniProtKB-KW"/>
</dbReference>
<name>A0A840BPR5_9RHOO</name>
<keyword evidence="2" id="KW-0413">Isomerase</keyword>
<dbReference type="AlphaFoldDB" id="A0A840BPR5"/>
<dbReference type="InterPro" id="IPR050312">
    <property type="entry name" value="IolE/XylAMocC-like"/>
</dbReference>
<gene>
    <name evidence="2" type="ORF">GGR36_002144</name>
</gene>
<dbReference type="Proteomes" id="UP000561045">
    <property type="component" value="Unassembled WGS sequence"/>
</dbReference>
<evidence type="ECO:0000259" key="1">
    <source>
        <dbReference type="Pfam" id="PF01261"/>
    </source>
</evidence>
<dbReference type="PANTHER" id="PTHR12110:SF41">
    <property type="entry name" value="INOSOSE DEHYDRATASE"/>
    <property type="match status" value="1"/>
</dbReference>
<evidence type="ECO:0000313" key="3">
    <source>
        <dbReference type="Proteomes" id="UP000561045"/>
    </source>
</evidence>
<dbReference type="SUPFAM" id="SSF51658">
    <property type="entry name" value="Xylose isomerase-like"/>
    <property type="match status" value="1"/>
</dbReference>
<feature type="domain" description="Xylose isomerase-like TIM barrel" evidence="1">
    <location>
        <begin position="28"/>
        <end position="266"/>
    </location>
</feature>
<dbReference type="EMBL" id="JACIET010000001">
    <property type="protein sequence ID" value="MBB4012836.1"/>
    <property type="molecule type" value="Genomic_DNA"/>
</dbReference>
<dbReference type="InterPro" id="IPR013022">
    <property type="entry name" value="Xyl_isomerase-like_TIM-brl"/>
</dbReference>
<dbReference type="Pfam" id="PF01261">
    <property type="entry name" value="AP_endonuc_2"/>
    <property type="match status" value="1"/>
</dbReference>
<comment type="caution">
    <text evidence="2">The sequence shown here is derived from an EMBL/GenBank/DDBJ whole genome shotgun (WGS) entry which is preliminary data.</text>
</comment>
<reference evidence="2 3" key="1">
    <citation type="submission" date="2020-08" db="EMBL/GenBank/DDBJ databases">
        <title>Genomic Encyclopedia of Type Strains, Phase IV (KMG-IV): sequencing the most valuable type-strain genomes for metagenomic binning, comparative biology and taxonomic classification.</title>
        <authorList>
            <person name="Goeker M."/>
        </authorList>
    </citation>
    <scope>NUCLEOTIDE SEQUENCE [LARGE SCALE GENOMIC DNA]</scope>
    <source>
        <strain evidence="2 3">DSM 106739</strain>
    </source>
</reference>
<accession>A0A840BPR5</accession>
<dbReference type="InterPro" id="IPR036237">
    <property type="entry name" value="Xyl_isomerase-like_sf"/>
</dbReference>
<sequence length="271" mass="29712">MSAPSPIIGLQLWTLRAQLASDFERTLETVAGMGYRAVEFAGFHGHSALQIQSVLRDTGLSAVSAHVPFDALDRRWADTVEEAHRLGVQQLVVARIDTRRALERRYWEEVAQRLNRAGEVCRAAGLSFAFHNHLAEFGRIPGTRQRPCDILLSMTDPALVSMQLDVGWCVAAGAAPGGFLRRYAGRISSVHLKDLTRLPQWDLPMPANQASEAFHVDVADVGAGLISWPTLVPLCRAAGALHAFVEHDMAADPIESARRSIGYLKRQGFAV</sequence>
<organism evidence="2 3">
    <name type="scientific">Niveibacterium umoris</name>
    <dbReference type="NCBI Taxonomy" id="1193620"/>
    <lineage>
        <taxon>Bacteria</taxon>
        <taxon>Pseudomonadati</taxon>
        <taxon>Pseudomonadota</taxon>
        <taxon>Betaproteobacteria</taxon>
        <taxon>Rhodocyclales</taxon>
        <taxon>Rhodocyclaceae</taxon>
        <taxon>Niveibacterium</taxon>
    </lineage>
</organism>
<protein>
    <submittedName>
        <fullName evidence="2">Sugar phosphate isomerase/epimerase</fullName>
    </submittedName>
</protein>
<proteinExistence type="predicted"/>